<proteinExistence type="predicted"/>
<feature type="binding site" evidence="1">
    <location>
        <position position="481"/>
    </location>
    <ligand>
        <name>Zn(2+)</name>
        <dbReference type="ChEBI" id="CHEBI:29105"/>
    </ligand>
</feature>
<feature type="binding site" evidence="1">
    <location>
        <position position="404"/>
    </location>
    <ligand>
        <name>Zn(2+)</name>
        <dbReference type="ChEBI" id="CHEBI:29105"/>
    </ligand>
</feature>
<dbReference type="PANTHER" id="PTHR22599">
    <property type="entry name" value="MPS ONE BINDER KINASE ACTIVATOR-LIKE MOB"/>
    <property type="match status" value="1"/>
</dbReference>
<keyword evidence="1" id="KW-0479">Metal-binding</keyword>
<dbReference type="InterPro" id="IPR018616">
    <property type="entry name" value="GUCD1"/>
</dbReference>
<feature type="binding site" evidence="1">
    <location>
        <position position="486"/>
    </location>
    <ligand>
        <name>Zn(2+)</name>
        <dbReference type="ChEBI" id="CHEBI:29105"/>
    </ligand>
</feature>
<dbReference type="SMART" id="SM01388">
    <property type="entry name" value="Mob1_phocein"/>
    <property type="match status" value="1"/>
</dbReference>
<gene>
    <name evidence="2" type="ORF">YQE_08345</name>
</gene>
<dbReference type="AlphaFoldDB" id="N6U0H2"/>
<feature type="non-terminal residue" evidence="2">
    <location>
        <position position="1"/>
    </location>
</feature>
<sequence>MEQTSELDCKEIASIKDAPQKHHIELLHYRQKSNWDCGVSCVLMVLPNKHRQHLTKNLSKICKSEGFNKSTWTIDLCYLLKKYEVQHVFYTVTIGVHEGYRGNSFYHQILTKASSSVENDRFQDENRVKVKFRDASKNKIPVRKASISILHIIEQLLNGPIIILTNARLLYCDICKSNKISNELRKCLPWPTTYQGHYIVLCGYDIERQRVFYRNPSFGDHVCAMSVSTLEEARKSYGTDEDKQRFNLTWPKKILLLELPILMMTHDQASLSITRRPVASFTRTSAVITFRGINNRKPPMAFNNFLDFFQKGKTFRPKKQFAHGTIRYSLHKQAQASLNSGINLRAAVKLPPGEDLNDWIAVHGESTGNFKAQGKLTRLLVVDFFNRINLIYGTICDDCTEQTCPTMSGGPRFEYLWADGGKFKKPTPLPAREYISYLMDWIEMQINNQAVFPCTSDMPFPKNFATQCCKILARLHRVFVHVYIHHFQNVVAISAEAHVNTCYKHFYYFVTEHNLVSRKELEPLKEMASKICKDPPA</sequence>
<evidence type="ECO:0000313" key="2">
    <source>
        <dbReference type="EMBL" id="ENN75030.1"/>
    </source>
</evidence>
<keyword evidence="1" id="KW-0862">Zinc</keyword>
<dbReference type="SUPFAM" id="SSF101152">
    <property type="entry name" value="Mob1/phocein"/>
    <property type="match status" value="1"/>
</dbReference>
<protein>
    <submittedName>
        <fullName evidence="2">Uncharacterized protein</fullName>
    </submittedName>
</protein>
<dbReference type="HOGENOM" id="CLU_507414_0_0_1"/>
<dbReference type="InterPro" id="IPR036703">
    <property type="entry name" value="MOB_kinase_act_sf"/>
</dbReference>
<name>N6U0H2_DENPD</name>
<feature type="binding site" evidence="1">
    <location>
        <position position="399"/>
    </location>
    <ligand>
        <name>Zn(2+)</name>
        <dbReference type="ChEBI" id="CHEBI:29105"/>
    </ligand>
</feature>
<accession>N6U0H2</accession>
<dbReference type="EMBL" id="KB741021">
    <property type="protein sequence ID" value="ENN75030.1"/>
    <property type="molecule type" value="Genomic_DNA"/>
</dbReference>
<dbReference type="InterPro" id="IPR005301">
    <property type="entry name" value="MOB_kinase_act_fam"/>
</dbReference>
<dbReference type="Gene3D" id="1.20.140.30">
    <property type="entry name" value="MOB kinase activator"/>
    <property type="match status" value="1"/>
</dbReference>
<evidence type="ECO:0000256" key="1">
    <source>
        <dbReference type="PIRSR" id="PIRSR605301-1"/>
    </source>
</evidence>
<organism evidence="2">
    <name type="scientific">Dendroctonus ponderosae</name>
    <name type="common">Mountain pine beetle</name>
    <dbReference type="NCBI Taxonomy" id="77166"/>
    <lineage>
        <taxon>Eukaryota</taxon>
        <taxon>Metazoa</taxon>
        <taxon>Ecdysozoa</taxon>
        <taxon>Arthropoda</taxon>
        <taxon>Hexapoda</taxon>
        <taxon>Insecta</taxon>
        <taxon>Pterygota</taxon>
        <taxon>Neoptera</taxon>
        <taxon>Endopterygota</taxon>
        <taxon>Coleoptera</taxon>
        <taxon>Polyphaga</taxon>
        <taxon>Cucujiformia</taxon>
        <taxon>Curculionidae</taxon>
        <taxon>Scolytinae</taxon>
        <taxon>Dendroctonus</taxon>
    </lineage>
</organism>
<dbReference type="OrthoDB" id="206796at2759"/>
<dbReference type="Pfam" id="PF09778">
    <property type="entry name" value="Guanylate_cyc_2"/>
    <property type="match status" value="1"/>
</dbReference>
<dbReference type="Pfam" id="PF03637">
    <property type="entry name" value="Mob1_phocein"/>
    <property type="match status" value="1"/>
</dbReference>
<reference evidence="2" key="1">
    <citation type="journal article" date="2013" name="Genome Biol.">
        <title>Draft genome of the mountain pine beetle, Dendroctonus ponderosae Hopkins, a major forest pest.</title>
        <authorList>
            <person name="Keeling C.I."/>
            <person name="Yuen M.M."/>
            <person name="Liao N.Y."/>
            <person name="Docking T.R."/>
            <person name="Chan S.K."/>
            <person name="Taylor G.A."/>
            <person name="Palmquist D.L."/>
            <person name="Jackman S.D."/>
            <person name="Nguyen A."/>
            <person name="Li M."/>
            <person name="Henderson H."/>
            <person name="Janes J.K."/>
            <person name="Zhao Y."/>
            <person name="Pandoh P."/>
            <person name="Moore R."/>
            <person name="Sperling F.A."/>
            <person name="Huber D.P."/>
            <person name="Birol I."/>
            <person name="Jones S.J."/>
            <person name="Bohlmann J."/>
        </authorList>
    </citation>
    <scope>NUCLEOTIDE SEQUENCE</scope>
</reference>